<feature type="domain" description="RRM" evidence="5">
    <location>
        <begin position="182"/>
        <end position="254"/>
    </location>
</feature>
<proteinExistence type="predicted"/>
<dbReference type="InterPro" id="IPR035979">
    <property type="entry name" value="RBD_domain_sf"/>
</dbReference>
<dbReference type="STRING" id="1246581.A0A2H9TH23"/>
<feature type="region of interest" description="Disordered" evidence="4">
    <location>
        <begin position="64"/>
        <end position="182"/>
    </location>
</feature>
<evidence type="ECO:0000256" key="4">
    <source>
        <dbReference type="SAM" id="MobiDB-lite"/>
    </source>
</evidence>
<evidence type="ECO:0000313" key="7">
    <source>
        <dbReference type="Proteomes" id="UP000240830"/>
    </source>
</evidence>
<dbReference type="SMART" id="SM00360">
    <property type="entry name" value="RRM"/>
    <property type="match status" value="1"/>
</dbReference>
<feature type="compositionally biased region" description="Basic and acidic residues" evidence="4">
    <location>
        <begin position="79"/>
        <end position="98"/>
    </location>
</feature>
<comment type="caution">
    <text evidence="6">The sequence shown here is derived from an EMBL/GenBank/DDBJ whole genome shotgun (WGS) entry which is preliminary data.</text>
</comment>
<evidence type="ECO:0000256" key="1">
    <source>
        <dbReference type="ARBA" id="ARBA00022884"/>
    </source>
</evidence>
<accession>A0A2H9TH23</accession>
<evidence type="ECO:0000313" key="6">
    <source>
        <dbReference type="EMBL" id="PJF17082.1"/>
    </source>
</evidence>
<feature type="compositionally biased region" description="Basic residues" evidence="4">
    <location>
        <begin position="106"/>
        <end position="121"/>
    </location>
</feature>
<keyword evidence="3" id="KW-0175">Coiled coil</keyword>
<dbReference type="SUPFAM" id="SSF54928">
    <property type="entry name" value="RNA-binding domain, RBD"/>
    <property type="match status" value="2"/>
</dbReference>
<dbReference type="CDD" id="cd12257">
    <property type="entry name" value="RRM1_RBM26_like"/>
    <property type="match status" value="1"/>
</dbReference>
<keyword evidence="7" id="KW-1185">Reference proteome</keyword>
<feature type="compositionally biased region" description="Polar residues" evidence="4">
    <location>
        <begin position="373"/>
        <end position="386"/>
    </location>
</feature>
<dbReference type="InterPro" id="IPR000504">
    <property type="entry name" value="RRM_dom"/>
</dbReference>
<feature type="compositionally biased region" description="Basic and acidic residues" evidence="4">
    <location>
        <begin position="122"/>
        <end position="137"/>
    </location>
</feature>
<evidence type="ECO:0000256" key="3">
    <source>
        <dbReference type="SAM" id="Coils"/>
    </source>
</evidence>
<dbReference type="GO" id="GO:0003723">
    <property type="term" value="F:RNA binding"/>
    <property type="evidence" value="ECO:0007669"/>
    <property type="project" value="UniProtKB-UniRule"/>
</dbReference>
<dbReference type="InterPro" id="IPR012677">
    <property type="entry name" value="Nucleotide-bd_a/b_plait_sf"/>
</dbReference>
<keyword evidence="1 2" id="KW-0694">RNA-binding</keyword>
<dbReference type="PROSITE" id="PS50102">
    <property type="entry name" value="RRM"/>
    <property type="match status" value="1"/>
</dbReference>
<dbReference type="PANTHER" id="PTHR14398:SF0">
    <property type="entry name" value="ZINC FINGER PROTEIN SWM"/>
    <property type="match status" value="1"/>
</dbReference>
<organism evidence="6 7">
    <name type="scientific">Paramicrosporidium saccamoebae</name>
    <dbReference type="NCBI Taxonomy" id="1246581"/>
    <lineage>
        <taxon>Eukaryota</taxon>
        <taxon>Fungi</taxon>
        <taxon>Fungi incertae sedis</taxon>
        <taxon>Cryptomycota</taxon>
        <taxon>Cryptomycota incertae sedis</taxon>
        <taxon>Paramicrosporidium</taxon>
    </lineage>
</organism>
<dbReference type="InterPro" id="IPR045137">
    <property type="entry name" value="RBM26/27"/>
</dbReference>
<protein>
    <recommendedName>
        <fullName evidence="5">RRM domain-containing protein</fullName>
    </recommendedName>
</protein>
<dbReference type="Gene3D" id="3.30.70.330">
    <property type="match status" value="1"/>
</dbReference>
<dbReference type="Proteomes" id="UP000240830">
    <property type="component" value="Unassembled WGS sequence"/>
</dbReference>
<gene>
    <name evidence="6" type="ORF">PSACC_03106</name>
</gene>
<feature type="coiled-coil region" evidence="3">
    <location>
        <begin position="281"/>
        <end position="315"/>
    </location>
</feature>
<name>A0A2H9TH23_9FUNG</name>
<sequence>MANSHLARSDADPAALADYIIALLKHEKPPAELKSFCASQLSDFLHSNTGQFVETLFRRIEGRPEPVEEAVMATPTPELETRRPTRDDNRMRDSRSYSDEEDKDRGHRHRQERNRSRSRSRNRMDDRRSYPRREYHQQSHRGNYGRAPPYGMVPPGMLDSGHRGMRPQRRYQNPPPQNRSDTRLVIDRIPPEYCSISMVNDYFQRFGTIVNITVQPEMQRARIEFSSHEEANNAYTSPDVIFENRFVKVYWDHEDLPAASVVRPALTPRPGSAQGNPAAARNEALQKKQEALKGMLELQKQKQELLLKYISQQKELLAKLESKTLPEGEKQEILKTLKGIDDLIKSLNLSSISSEESSSLKKSTDMILDTPEQKTGSSTPDSSQPVTPILRGGPAMRGRGGGMVRGRGGAFASREAHRLDLRPTAFLMKPVPSRVGRDIGSIRKLYEPYGEIKNITLCDDQSGVIVSFSKRADAEKAYFYMPKADLGEPFELEWVASALSQSSPALSSVSVPGDISLGATDASAMPEHIAFEEEGADDSHWKR</sequence>
<reference evidence="6 7" key="1">
    <citation type="submission" date="2016-10" db="EMBL/GenBank/DDBJ databases">
        <title>The genome of Paramicrosporidium saccamoebae is the missing link in understanding Cryptomycota and Microsporidia evolution.</title>
        <authorList>
            <person name="Quandt C.A."/>
            <person name="Beaudet D."/>
            <person name="Corsaro D."/>
            <person name="Michel R."/>
            <person name="Corradi N."/>
            <person name="James T."/>
        </authorList>
    </citation>
    <scope>NUCLEOTIDE SEQUENCE [LARGE SCALE GENOMIC DNA]</scope>
    <source>
        <strain evidence="6 7">KSL3</strain>
    </source>
</reference>
<dbReference type="OrthoDB" id="443401at2759"/>
<dbReference type="GO" id="GO:0005634">
    <property type="term" value="C:nucleus"/>
    <property type="evidence" value="ECO:0007669"/>
    <property type="project" value="TreeGrafter"/>
</dbReference>
<evidence type="ECO:0000259" key="5">
    <source>
        <dbReference type="PROSITE" id="PS50102"/>
    </source>
</evidence>
<evidence type="ECO:0000256" key="2">
    <source>
        <dbReference type="PROSITE-ProRule" id="PRU00176"/>
    </source>
</evidence>
<dbReference type="EMBL" id="MTSL01000191">
    <property type="protein sequence ID" value="PJF17082.1"/>
    <property type="molecule type" value="Genomic_DNA"/>
</dbReference>
<dbReference type="AlphaFoldDB" id="A0A2H9TH23"/>
<feature type="region of interest" description="Disordered" evidence="4">
    <location>
        <begin position="370"/>
        <end position="400"/>
    </location>
</feature>
<dbReference type="PANTHER" id="PTHR14398">
    <property type="entry name" value="RNA RECOGNITION RRM/RNP DOMAIN"/>
    <property type="match status" value="1"/>
</dbReference>